<dbReference type="FunFam" id="1.10.3430.10:FF:000008">
    <property type="entry name" value="Ammonium transporter"/>
    <property type="match status" value="1"/>
</dbReference>
<dbReference type="GO" id="GO:0097272">
    <property type="term" value="P:ammonium homeostasis"/>
    <property type="evidence" value="ECO:0007669"/>
    <property type="project" value="TreeGrafter"/>
</dbReference>
<feature type="transmembrane region" description="Helical" evidence="9">
    <location>
        <begin position="319"/>
        <end position="339"/>
    </location>
</feature>
<dbReference type="GO" id="GO:0030234">
    <property type="term" value="F:enzyme regulator activity"/>
    <property type="evidence" value="ECO:0007669"/>
    <property type="project" value="InterPro"/>
</dbReference>
<reference evidence="11" key="1">
    <citation type="submission" date="2012-11" db="EMBL/GenBank/DDBJ databases">
        <title>Dependencies among metagenomic species, viruses, plasmids and units of genetic variation.</title>
        <authorList>
            <person name="Nielsen H.B."/>
            <person name="Almeida M."/>
            <person name="Juncker A.S."/>
            <person name="Rasmussen S."/>
            <person name="Li J."/>
            <person name="Sunagawa S."/>
            <person name="Plichta D."/>
            <person name="Gautier L."/>
            <person name="Le Chatelier E."/>
            <person name="Peletier E."/>
            <person name="Bonde I."/>
            <person name="Nielsen T."/>
            <person name="Manichanh C."/>
            <person name="Arumugam M."/>
            <person name="Batto J."/>
            <person name="Santos M.B.Q.D."/>
            <person name="Blom N."/>
            <person name="Borruel N."/>
            <person name="Burgdorf K.S."/>
            <person name="Boumezbeur F."/>
            <person name="Casellas F."/>
            <person name="Dore J."/>
            <person name="Guarner F."/>
            <person name="Hansen T."/>
            <person name="Hildebrand F."/>
            <person name="Kaas R.S."/>
            <person name="Kennedy S."/>
            <person name="Kristiansen K."/>
            <person name="Kultima J.R."/>
            <person name="Leonard P."/>
            <person name="Levenez F."/>
            <person name="Lund O."/>
            <person name="Moumen B."/>
            <person name="Le Paslier D."/>
            <person name="Pons N."/>
            <person name="Pedersen O."/>
            <person name="Prifti E."/>
            <person name="Qin J."/>
            <person name="Raes J."/>
            <person name="Tap J."/>
            <person name="Tims S."/>
            <person name="Ussery D.W."/>
            <person name="Yamada T."/>
            <person name="MetaHit consortium"/>
            <person name="Renault P."/>
            <person name="Sicheritz-Ponten T."/>
            <person name="Bork P."/>
            <person name="Wang J."/>
            <person name="Brunak S."/>
            <person name="Ehrlich S.D."/>
        </authorList>
    </citation>
    <scope>NUCLEOTIDE SEQUENCE [LARGE SCALE GENOMIC DNA]</scope>
</reference>
<comment type="similarity">
    <text evidence="2">Belongs to the ammonia transporter channel (TC 1.A.11.2) family.</text>
</comment>
<evidence type="ECO:0000256" key="2">
    <source>
        <dbReference type="ARBA" id="ARBA00005887"/>
    </source>
</evidence>
<dbReference type="InterPro" id="IPR001905">
    <property type="entry name" value="Ammonium_transpt"/>
</dbReference>
<keyword evidence="6 9" id="KW-0472">Membrane</keyword>
<evidence type="ECO:0000256" key="4">
    <source>
        <dbReference type="ARBA" id="ARBA00022692"/>
    </source>
</evidence>
<dbReference type="eggNOG" id="COG0004">
    <property type="taxonomic scope" value="Bacteria"/>
</dbReference>
<feature type="domain" description="Ammonium transporter AmtB-like" evidence="10">
    <location>
        <begin position="11"/>
        <end position="401"/>
    </location>
</feature>
<evidence type="ECO:0000256" key="6">
    <source>
        <dbReference type="ARBA" id="ARBA00023136"/>
    </source>
</evidence>
<dbReference type="InterPro" id="IPR024041">
    <property type="entry name" value="NH4_transpt_AmtB-like_dom"/>
</dbReference>
<evidence type="ECO:0000256" key="3">
    <source>
        <dbReference type="ARBA" id="ARBA00022448"/>
    </source>
</evidence>
<feature type="transmembrane region" description="Helical" evidence="9">
    <location>
        <begin position="235"/>
        <end position="256"/>
    </location>
</feature>
<dbReference type="Gene3D" id="1.10.3430.10">
    <property type="entry name" value="Ammonium transporter AmtB like domains"/>
    <property type="match status" value="1"/>
</dbReference>
<comment type="similarity">
    <text evidence="8">Belongs to the P(II) protein family.</text>
</comment>
<proteinExistence type="inferred from homology"/>
<feature type="transmembrane region" description="Helical" evidence="9">
    <location>
        <begin position="12"/>
        <end position="30"/>
    </location>
</feature>
<evidence type="ECO:0000259" key="10">
    <source>
        <dbReference type="Pfam" id="PF00909"/>
    </source>
</evidence>
<accession>R6IBW5</accession>
<dbReference type="GO" id="GO:0016020">
    <property type="term" value="C:membrane"/>
    <property type="evidence" value="ECO:0007669"/>
    <property type="project" value="UniProtKB-SubCell"/>
</dbReference>
<keyword evidence="5 9" id="KW-1133">Transmembrane helix</keyword>
<dbReference type="InterPro" id="IPR011322">
    <property type="entry name" value="N-reg_PII-like_a/b"/>
</dbReference>
<dbReference type="STRING" id="1262914.BN533_01763"/>
<dbReference type="PRINTS" id="PR00340">
    <property type="entry name" value="PIIGLNB"/>
</dbReference>
<dbReference type="Pfam" id="PF00909">
    <property type="entry name" value="Ammonium_transp"/>
    <property type="match status" value="1"/>
</dbReference>
<protein>
    <submittedName>
        <fullName evidence="11">Nitrogen regulatory protein P-II</fullName>
    </submittedName>
</protein>
<dbReference type="PROSITE" id="PS51343">
    <property type="entry name" value="PII_GLNB_DOM"/>
    <property type="match status" value="1"/>
</dbReference>
<dbReference type="Pfam" id="PF00543">
    <property type="entry name" value="P-II"/>
    <property type="match status" value="1"/>
</dbReference>
<comment type="caution">
    <text evidence="11">The sequence shown here is derived from an EMBL/GenBank/DDBJ whole genome shotgun (WGS) entry which is preliminary data.</text>
</comment>
<evidence type="ECO:0000256" key="9">
    <source>
        <dbReference type="SAM" id="Phobius"/>
    </source>
</evidence>
<dbReference type="PANTHER" id="PTHR11730">
    <property type="entry name" value="AMMONIUM TRANSPORTER"/>
    <property type="match status" value="1"/>
</dbReference>
<evidence type="ECO:0000256" key="1">
    <source>
        <dbReference type="ARBA" id="ARBA00004141"/>
    </source>
</evidence>
<evidence type="ECO:0000256" key="8">
    <source>
        <dbReference type="RuleBase" id="RU003936"/>
    </source>
</evidence>
<dbReference type="GO" id="GO:0008519">
    <property type="term" value="F:ammonium channel activity"/>
    <property type="evidence" value="ECO:0007669"/>
    <property type="project" value="InterPro"/>
</dbReference>
<feature type="transmembrane region" description="Helical" evidence="9">
    <location>
        <begin position="198"/>
        <end position="215"/>
    </location>
</feature>
<dbReference type="AlphaFoldDB" id="R6IBW5"/>
<dbReference type="HOGENOM" id="CLU_000445_33_1_9"/>
<evidence type="ECO:0000256" key="5">
    <source>
        <dbReference type="ARBA" id="ARBA00022989"/>
    </source>
</evidence>
<dbReference type="InterPro" id="IPR029020">
    <property type="entry name" value="Ammonium/urea_transptr"/>
</dbReference>
<dbReference type="SUPFAM" id="SSF111352">
    <property type="entry name" value="Ammonium transporter"/>
    <property type="match status" value="1"/>
</dbReference>
<evidence type="ECO:0000313" key="11">
    <source>
        <dbReference type="EMBL" id="CDB46750.1"/>
    </source>
</evidence>
<feature type="transmembrane region" description="Helical" evidence="9">
    <location>
        <begin position="286"/>
        <end position="307"/>
    </location>
</feature>
<gene>
    <name evidence="11" type="ORF">BN533_01763</name>
</gene>
<dbReference type="EMBL" id="CBDS010000099">
    <property type="protein sequence ID" value="CDB46750.1"/>
    <property type="molecule type" value="Genomic_DNA"/>
</dbReference>
<feature type="transmembrane region" description="Helical" evidence="9">
    <location>
        <begin position="122"/>
        <end position="144"/>
    </location>
</feature>
<dbReference type="InterPro" id="IPR002187">
    <property type="entry name" value="N-reg_PII"/>
</dbReference>
<dbReference type="SMART" id="SM00938">
    <property type="entry name" value="P-II"/>
    <property type="match status" value="1"/>
</dbReference>
<keyword evidence="7" id="KW-0924">Ammonia transport</keyword>
<comment type="subcellular location">
    <subcellularLocation>
        <location evidence="1">Membrane</location>
        <topology evidence="1">Multi-pass membrane protein</topology>
    </subcellularLocation>
</comment>
<feature type="transmembrane region" description="Helical" evidence="9">
    <location>
        <begin position="95"/>
        <end position="115"/>
    </location>
</feature>
<dbReference type="PANTHER" id="PTHR11730:SF89">
    <property type="entry name" value="AMMONIUM TRANSPORTER SLL0108-RELATED"/>
    <property type="match status" value="1"/>
</dbReference>
<feature type="transmembrane region" description="Helical" evidence="9">
    <location>
        <begin position="156"/>
        <end position="177"/>
    </location>
</feature>
<dbReference type="InterPro" id="IPR015867">
    <property type="entry name" value="N-reg_PII/ATP_PRibTrfase_C"/>
</dbReference>
<keyword evidence="3" id="KW-0813">Transport</keyword>
<feature type="transmembrane region" description="Helical" evidence="9">
    <location>
        <begin position="351"/>
        <end position="374"/>
    </location>
</feature>
<dbReference type="SUPFAM" id="SSF54913">
    <property type="entry name" value="GlnB-like"/>
    <property type="match status" value="1"/>
</dbReference>
<dbReference type="NCBIfam" id="TIGR00836">
    <property type="entry name" value="amt"/>
    <property type="match status" value="1"/>
</dbReference>
<feature type="transmembrane region" description="Helical" evidence="9">
    <location>
        <begin position="263"/>
        <end position="280"/>
    </location>
</feature>
<dbReference type="InterPro" id="IPR017918">
    <property type="entry name" value="N-reg_PII_CS"/>
</dbReference>
<feature type="transmembrane region" description="Helical" evidence="9">
    <location>
        <begin position="51"/>
        <end position="75"/>
    </location>
</feature>
<dbReference type="GO" id="GO:0006808">
    <property type="term" value="P:regulation of nitrogen utilization"/>
    <property type="evidence" value="ECO:0007669"/>
    <property type="project" value="InterPro"/>
</dbReference>
<name>R6IBW5_9FIRM</name>
<dbReference type="Gene3D" id="3.30.70.120">
    <property type="match status" value="1"/>
</dbReference>
<dbReference type="PROSITE" id="PS00638">
    <property type="entry name" value="PII_GLNB_CTER"/>
    <property type="match status" value="1"/>
</dbReference>
<sequence length="564" mass="59268">MMEKYAAADTMWVLIGAFMVFFMQPGFAMVETGFTRAKNAGNIVMKNFMDLCLGSIVFWIIGFGLMFGTDIGGLIGAPDFFVQNDYGASYPSWAFFIFQTVFCATAATIVSGAMAERTKFSVYCIYSILISAVIYPVSGHWIWGGGWLGAMGFHDFAGSTAVHMVGGVAALVGAKILGPRIGKYNADGSVNAIPGHSLTLGALGVFILWFGWFGFNGGSTVCATGDDVLTSMGRIFVTTNMAAASAATATMFLTWLRYGKPDVSMTLNGALAGLVAITAGCDAVSVPGAFVIGIIAGLVIVFAVEFFDQIARIDDPVGAISVHGVCGALGTLLVGVFAVDGGLLYGGGSELLIIQATGVAAVAAYIGIVMTLIFQILDKTIGLRVSTREEIAGLDMEEHGLASSYADFMPAAEDFHGAVTAQEAAEAGAAVTHVTAALPSAGRPKMTKIVIITSQLRFEILKEALDKLGITGMTVTKVLGYGLQKGNTEYYRGAEVSVHLLPKVKVELVVSAIPVAAVVAAAKKVLYTGKYGDGKIFIYDVENVVKIRTGEEGYEALQDEPIEA</sequence>
<keyword evidence="4 9" id="KW-0812">Transmembrane</keyword>
<evidence type="ECO:0000256" key="7">
    <source>
        <dbReference type="ARBA" id="ARBA00023177"/>
    </source>
</evidence>
<organism evidence="11">
    <name type="scientific">Phascolarctobacterium faecium</name>
    <dbReference type="NCBI Taxonomy" id="33025"/>
    <lineage>
        <taxon>Bacteria</taxon>
        <taxon>Bacillati</taxon>
        <taxon>Bacillota</taxon>
        <taxon>Negativicutes</taxon>
        <taxon>Acidaminococcales</taxon>
        <taxon>Acidaminococcaceae</taxon>
        <taxon>Phascolarctobacterium</taxon>
    </lineage>
</organism>